<evidence type="ECO:0000313" key="2">
    <source>
        <dbReference type="EMBL" id="SFP99966.1"/>
    </source>
</evidence>
<feature type="transmembrane region" description="Helical" evidence="1">
    <location>
        <begin position="40"/>
        <end position="59"/>
    </location>
</feature>
<keyword evidence="1" id="KW-1133">Transmembrane helix</keyword>
<evidence type="ECO:0000256" key="1">
    <source>
        <dbReference type="SAM" id="Phobius"/>
    </source>
</evidence>
<keyword evidence="3" id="KW-1185">Reference proteome</keyword>
<dbReference type="OrthoDB" id="2973739at2"/>
<name>A0A1I5UZ50_9BACI</name>
<keyword evidence="1" id="KW-0812">Transmembrane</keyword>
<dbReference type="STRING" id="126156.SAMN05421670_0583"/>
<sequence length="77" mass="9386">MWSFSTYKDKRYWILLITAIIILVLFAVFTPDYILEKTNFVPFSMLIFIVLFWSTYHLWKYFGDKKKRNNTDDSCDL</sequence>
<keyword evidence="1" id="KW-0472">Membrane</keyword>
<dbReference type="EMBL" id="FOXU01000001">
    <property type="protein sequence ID" value="SFP99966.1"/>
    <property type="molecule type" value="Genomic_DNA"/>
</dbReference>
<dbReference type="AlphaFoldDB" id="A0A1I5UZ50"/>
<accession>A0A1I5UZ50</accession>
<gene>
    <name evidence="2" type="ORF">SAMN05421670_0583</name>
</gene>
<feature type="transmembrane region" description="Helical" evidence="1">
    <location>
        <begin position="12"/>
        <end position="34"/>
    </location>
</feature>
<protein>
    <recommendedName>
        <fullName evidence="4">Permease</fullName>
    </recommendedName>
</protein>
<evidence type="ECO:0000313" key="3">
    <source>
        <dbReference type="Proteomes" id="UP000198734"/>
    </source>
</evidence>
<proteinExistence type="predicted"/>
<organism evidence="2 3">
    <name type="scientific">Psychrobacillus psychrotolerans</name>
    <dbReference type="NCBI Taxonomy" id="126156"/>
    <lineage>
        <taxon>Bacteria</taxon>
        <taxon>Bacillati</taxon>
        <taxon>Bacillota</taxon>
        <taxon>Bacilli</taxon>
        <taxon>Bacillales</taxon>
        <taxon>Bacillaceae</taxon>
        <taxon>Psychrobacillus</taxon>
    </lineage>
</organism>
<dbReference type="Proteomes" id="UP000198734">
    <property type="component" value="Unassembled WGS sequence"/>
</dbReference>
<evidence type="ECO:0008006" key="4">
    <source>
        <dbReference type="Google" id="ProtNLM"/>
    </source>
</evidence>
<reference evidence="3" key="1">
    <citation type="submission" date="2016-10" db="EMBL/GenBank/DDBJ databases">
        <authorList>
            <person name="Varghese N."/>
            <person name="Submissions S."/>
        </authorList>
    </citation>
    <scope>NUCLEOTIDE SEQUENCE [LARGE SCALE GENOMIC DNA]</scope>
    <source>
        <strain evidence="3">DSM 11706</strain>
    </source>
</reference>